<dbReference type="GO" id="GO:0008237">
    <property type="term" value="F:metallopeptidase activity"/>
    <property type="evidence" value="ECO:0007669"/>
    <property type="project" value="InterPro"/>
</dbReference>
<dbReference type="Proteomes" id="UP000248745">
    <property type="component" value="Unassembled WGS sequence"/>
</dbReference>
<dbReference type="Gene3D" id="3.40.390.10">
    <property type="entry name" value="Collagenase (Catalytic Domain)"/>
    <property type="match status" value="1"/>
</dbReference>
<evidence type="ECO:0000256" key="1">
    <source>
        <dbReference type="SAM" id="MobiDB-lite"/>
    </source>
</evidence>
<accession>A0A2W2AXK9</accession>
<evidence type="ECO:0000313" key="3">
    <source>
        <dbReference type="EMBL" id="PZF72734.1"/>
    </source>
</evidence>
<dbReference type="InterPro" id="IPR006531">
    <property type="entry name" value="Gp5/Vgr_OB"/>
</dbReference>
<dbReference type="InterPro" id="IPR024079">
    <property type="entry name" value="MetalloPept_cat_dom_sf"/>
</dbReference>
<feature type="region of interest" description="Disordered" evidence="1">
    <location>
        <begin position="1"/>
        <end position="65"/>
    </location>
</feature>
<keyword evidence="4" id="KW-1185">Reference proteome</keyword>
<feature type="domain" description="Gp5/Type VI secretion system Vgr protein OB-fold" evidence="2">
    <location>
        <begin position="444"/>
        <end position="523"/>
    </location>
</feature>
<dbReference type="SUPFAM" id="SSF69255">
    <property type="entry name" value="gp5 N-terminal domain-like"/>
    <property type="match status" value="1"/>
</dbReference>
<dbReference type="SUPFAM" id="SSF69349">
    <property type="entry name" value="Phage fibre proteins"/>
    <property type="match status" value="1"/>
</dbReference>
<evidence type="ECO:0000259" key="2">
    <source>
        <dbReference type="Pfam" id="PF04717"/>
    </source>
</evidence>
<evidence type="ECO:0000313" key="4">
    <source>
        <dbReference type="Proteomes" id="UP000248745"/>
    </source>
</evidence>
<dbReference type="EMBL" id="QKTW01000017">
    <property type="protein sequence ID" value="PZF72734.1"/>
    <property type="molecule type" value="Genomic_DNA"/>
</dbReference>
<dbReference type="Gene3D" id="2.40.50.230">
    <property type="entry name" value="Gp5 N-terminal domain"/>
    <property type="match status" value="1"/>
</dbReference>
<reference evidence="3 4" key="1">
    <citation type="submission" date="2018-06" db="EMBL/GenBank/DDBJ databases">
        <title>Mucibacter soli gen. nov., sp. nov., a new member of the family Chitinophagaceae producing mucin.</title>
        <authorList>
            <person name="Kim M.-K."/>
            <person name="Park S."/>
            <person name="Kim T.-S."/>
            <person name="Joung Y."/>
            <person name="Han J.-H."/>
            <person name="Kim S.B."/>
        </authorList>
    </citation>
    <scope>NUCLEOTIDE SEQUENCE [LARGE SCALE GENOMIC DNA]</scope>
    <source>
        <strain evidence="3 4">R1-15</strain>
    </source>
</reference>
<dbReference type="SUPFAM" id="SSF69279">
    <property type="entry name" value="Phage tail proteins"/>
    <property type="match status" value="1"/>
</dbReference>
<organism evidence="3 4">
    <name type="scientific">Taibaiella soli</name>
    <dbReference type="NCBI Taxonomy" id="1649169"/>
    <lineage>
        <taxon>Bacteria</taxon>
        <taxon>Pseudomonadati</taxon>
        <taxon>Bacteroidota</taxon>
        <taxon>Chitinophagia</taxon>
        <taxon>Chitinophagales</taxon>
        <taxon>Chitinophagaceae</taxon>
        <taxon>Taibaiella</taxon>
    </lineage>
</organism>
<dbReference type="Gene3D" id="3.55.50.10">
    <property type="entry name" value="Baseplate protein-like domains"/>
    <property type="match status" value="1"/>
</dbReference>
<gene>
    <name evidence="3" type="ORF">DN068_12810</name>
</gene>
<dbReference type="SUPFAM" id="SSF55486">
    <property type="entry name" value="Metalloproteases ('zincins'), catalytic domain"/>
    <property type="match status" value="1"/>
</dbReference>
<comment type="caution">
    <text evidence="3">The sequence shown here is derived from an EMBL/GenBank/DDBJ whole genome shotgun (WGS) entry which is preliminary data.</text>
</comment>
<name>A0A2W2AXK9_9BACT</name>
<dbReference type="RefSeq" id="WP_110999326.1">
    <property type="nucleotide sequence ID" value="NZ_QKTW01000017.1"/>
</dbReference>
<feature type="compositionally biased region" description="Basic and acidic residues" evidence="1">
    <location>
        <begin position="16"/>
        <end position="33"/>
    </location>
</feature>
<protein>
    <recommendedName>
        <fullName evidence="2">Gp5/Type VI secretion system Vgr protein OB-fold domain-containing protein</fullName>
    </recommendedName>
</protein>
<proteinExistence type="predicted"/>
<sequence length="1112" mass="124464">MANPSDKSRSAITMHDAAEQRNQEIEDVDRYITRDTQPVIPGFEINKPSADSAPEEAAHSGPKKTKINWDDHDSIAAYTCADIFVGSFTIKSFESFQLLQSIAAHHTFELVIAHDALLSKDGSPVVDDQWLANASKLMGEKISIGFYYHVWPDQKRWFEGIVTNVSYRRCTYGFGEIVISGGSPTLLLDAAPHTQSFTNKTVQSIATEILNQAGLDTKNVKSRFRNHLPYSCQYNETHYNYLARLAAGYGDWFWYDGEDLYFGKPFFKPDVKLVLGRDVYDMEASMNARHTKTEHYGYNSSFNEALRHHTFDITGVDYFGEKALTASEQMFKTPTRQVAPIRAVGDMDVTASQKSYATAKATELFNIKGRSTNPYLFPGCNVILEIRDVSTNKKTHYATLIITELRQTLSYDGSYDCEFVGIPQKTENLPFHQFTVPVAEPQLATVVANTDDKYGKANGRVKVQFPWQDEPTDFIRVMTPDAGSSDAVNKNRGHVFVPEVGDQVMVGFENGNPDKPFVLGGMFHGQNGIGGMMGNHIKSIITRSGCTVQFDDADGQGSITVKDPSGNSFYLDGKGNINLTAPKNITMTAGANLDVNVGNNMTFNVGNKALLNIMQQMLIETPVMQQLIAEYFHTQAGKALINSLDGEIKIEAKEVTAAGQNKMLLHSDEALTANSKGTVEIRGANGNKHSNEADKYETTRKILDAKCTVKFRVGSSYQGEYGFDWVRIGDTMQLGDIKYEPIVGRYKNKLQVLQQVYDIGTKRDLNPPIKLVSDSRAYQMLCRGFEMLDILFLKQANNQYYGYDVPVMTLLKGGKAVLSLKLNIIEEPSELKFICDGKKLDDERDLHFSVSTITKKTKGKRFIPDGLTIECKKEFSKSKNVEVIAITEDGSTRLAGKLTILANDKPHRYKANIVFVQVKTQLGNIMRIGQPSGRETELEKYLNQAYVTPNIVTLSLDISNDATFKQQYTALGVMRPLGTKQISPTISIHNYLLNAFIKKYPVNSHTNYEDYYKVFFINEQSGGLYGHSRDIGSLNNKVREVVVYAKGFNDSTTAHELLHAMGLLHTFDNDSRFTFEQNHTNNIMDYSDMVGIPVVASHKYQWEILHGTLDKE</sequence>
<dbReference type="OrthoDB" id="7033094at2"/>
<dbReference type="InterPro" id="IPR037026">
    <property type="entry name" value="Vgr_OB-fold_dom_sf"/>
</dbReference>
<dbReference type="Pfam" id="PF04717">
    <property type="entry name" value="Phage_base_V"/>
    <property type="match status" value="1"/>
</dbReference>
<dbReference type="Pfam" id="PF05954">
    <property type="entry name" value="Phage_GPD"/>
    <property type="match status" value="1"/>
</dbReference>
<dbReference type="AlphaFoldDB" id="A0A2W2AXK9"/>